<dbReference type="Proteomes" id="UP000473681">
    <property type="component" value="Unassembled WGS sequence"/>
</dbReference>
<evidence type="ECO:0000313" key="7">
    <source>
        <dbReference type="Proteomes" id="UP000476820"/>
    </source>
</evidence>
<organism evidence="4 7">
    <name type="scientific">Clostridium botulinum</name>
    <dbReference type="NCBI Taxonomy" id="1491"/>
    <lineage>
        <taxon>Bacteria</taxon>
        <taxon>Bacillati</taxon>
        <taxon>Bacillota</taxon>
        <taxon>Clostridia</taxon>
        <taxon>Eubacteriales</taxon>
        <taxon>Clostridiaceae</taxon>
        <taxon>Clostridium</taxon>
    </lineage>
</organism>
<comment type="caution">
    <text evidence="4">The sequence shown here is derived from an EMBL/GenBank/DDBJ whole genome shotgun (WGS) entry which is preliminary data.</text>
</comment>
<dbReference type="CDD" id="cd00761">
    <property type="entry name" value="Glyco_tranf_GTA_type"/>
    <property type="match status" value="1"/>
</dbReference>
<evidence type="ECO:0000313" key="5">
    <source>
        <dbReference type="EMBL" id="NFN35347.1"/>
    </source>
</evidence>
<dbReference type="Gene3D" id="3.90.550.10">
    <property type="entry name" value="Spore Coat Polysaccharide Biosynthesis Protein SpsA, Chain A"/>
    <property type="match status" value="1"/>
</dbReference>
<dbReference type="Proteomes" id="UP000476820">
    <property type="component" value="Unassembled WGS sequence"/>
</dbReference>
<dbReference type="EMBL" id="SWVK01000011">
    <property type="protein sequence ID" value="NFN35347.1"/>
    <property type="molecule type" value="Genomic_DNA"/>
</dbReference>
<protein>
    <submittedName>
        <fullName evidence="4">Glycosyltransferase</fullName>
    </submittedName>
</protein>
<keyword evidence="2 4" id="KW-0808">Transferase</keyword>
<gene>
    <name evidence="4" type="ORF">FC774_12880</name>
    <name evidence="5" type="ORF">FDB51_09425</name>
</gene>
<dbReference type="PANTHER" id="PTHR22916:SF51">
    <property type="entry name" value="GLYCOSYLTRANSFERASE EPSH-RELATED"/>
    <property type="match status" value="1"/>
</dbReference>
<evidence type="ECO:0000259" key="3">
    <source>
        <dbReference type="Pfam" id="PF00535"/>
    </source>
</evidence>
<dbReference type="PANTHER" id="PTHR22916">
    <property type="entry name" value="GLYCOSYLTRANSFERASE"/>
    <property type="match status" value="1"/>
</dbReference>
<dbReference type="GO" id="GO:0016757">
    <property type="term" value="F:glycosyltransferase activity"/>
    <property type="evidence" value="ECO:0007669"/>
    <property type="project" value="UniProtKB-KW"/>
</dbReference>
<proteinExistence type="predicted"/>
<dbReference type="InterPro" id="IPR029044">
    <property type="entry name" value="Nucleotide-diphossugar_trans"/>
</dbReference>
<evidence type="ECO:0000256" key="2">
    <source>
        <dbReference type="ARBA" id="ARBA00022679"/>
    </source>
</evidence>
<dbReference type="SUPFAM" id="SSF53448">
    <property type="entry name" value="Nucleotide-diphospho-sugar transferases"/>
    <property type="match status" value="1"/>
</dbReference>
<dbReference type="Pfam" id="PF00535">
    <property type="entry name" value="Glycos_transf_2"/>
    <property type="match status" value="1"/>
</dbReference>
<reference evidence="6 7" key="1">
    <citation type="submission" date="2019-04" db="EMBL/GenBank/DDBJ databases">
        <title>Genome sequencing of Clostridium botulinum Groups I-IV and Clostridium butyricum.</title>
        <authorList>
            <person name="Brunt J."/>
            <person name="Van Vliet A.H.M."/>
            <person name="Stringer S.C."/>
            <person name="Carter A.T."/>
            <person name="Peck M.W."/>
        </authorList>
    </citation>
    <scope>NUCLEOTIDE SEQUENCE [LARGE SCALE GENOMIC DNA]</scope>
    <source>
        <strain evidence="4 7">1605</strain>
        <strain evidence="5 6">CB-K-33E</strain>
    </source>
</reference>
<dbReference type="EMBL" id="SWOV01000038">
    <property type="protein sequence ID" value="NFF88752.1"/>
    <property type="molecule type" value="Genomic_DNA"/>
</dbReference>
<accession>A0A6B4HZA4</accession>
<name>A0A6B4HZA4_CLOBO</name>
<evidence type="ECO:0000313" key="6">
    <source>
        <dbReference type="Proteomes" id="UP000473681"/>
    </source>
</evidence>
<dbReference type="RefSeq" id="WP_061282502.1">
    <property type="nucleotide sequence ID" value="NZ_LFOM01000042.1"/>
</dbReference>
<evidence type="ECO:0000256" key="1">
    <source>
        <dbReference type="ARBA" id="ARBA00022676"/>
    </source>
</evidence>
<evidence type="ECO:0000313" key="4">
    <source>
        <dbReference type="EMBL" id="NFF88752.1"/>
    </source>
</evidence>
<feature type="domain" description="Glycosyltransferase 2-like" evidence="3">
    <location>
        <begin position="6"/>
        <end position="168"/>
    </location>
</feature>
<sequence length="322" mass="37234">MNELISIIVPVYNVEEYLNKCIYSILKQSYSNIEVILIDDGSSDNSGIICDSFEKLDSRVRVIHSENKGVSNARNIGISLAKGRYIGFVDSDDWIEPDMYQKLYNTIKNDNSDISICDAFIESKVTHVHKVFGESKYVFNRDEIFNVVLDNIGFNWLCNKLFKKDLFKGIRLDENIYIGEDILCVCKCICNGESFSYLQEALYHYLKRNESVCNNSFNIKKISNIDAYEKIMKIYYKNAPQHMEKAVNAYILSNIAVSNWMISDKIYDKKLFGKISNNINNVLKGKSLNTKVNIKIKVLLFKINPVLLYTCTKIFRRLTKKE</sequence>
<dbReference type="AlphaFoldDB" id="A0A6B4HZA4"/>
<keyword evidence="1" id="KW-0328">Glycosyltransferase</keyword>
<dbReference type="InterPro" id="IPR001173">
    <property type="entry name" value="Glyco_trans_2-like"/>
</dbReference>